<proteinExistence type="predicted"/>
<name>A0AAV2HZK2_LYMST</name>
<feature type="chain" id="PRO_5044010620" description="VWFD domain-containing protein" evidence="1">
    <location>
        <begin position="23"/>
        <end position="411"/>
    </location>
</feature>
<comment type="caution">
    <text evidence="2">The sequence shown here is derived from an EMBL/GenBank/DDBJ whole genome shotgun (WGS) entry which is preliminary data.</text>
</comment>
<evidence type="ECO:0008006" key="4">
    <source>
        <dbReference type="Google" id="ProtNLM"/>
    </source>
</evidence>
<evidence type="ECO:0000256" key="1">
    <source>
        <dbReference type="SAM" id="SignalP"/>
    </source>
</evidence>
<dbReference type="Proteomes" id="UP001497497">
    <property type="component" value="Unassembled WGS sequence"/>
</dbReference>
<sequence length="411" mass="45359">MGSSTWHFWFLAASIIIGIGVATESTPYVTSGESGQPCEGGKRRCLKGEATCVSNKCICHSRRGNGNFACYQKGEIYTEIKNDPLFITFAFERVEVPLPCRYLLVHVITKLWSAQDQRFIGTCSLKVYSYAYKVHGKFFAAGFDAYVGLQLNDSPETYGVSIRVTGTAEGGLYKFEESGKDGPDGVGPWGYQIYGNFYDQDLRLKTDEDNNRVYLNVEKCGIRINFRPANLDQGKDQTQVPGLSVALVESSVLEWPSKSFALGLAPFLIGPTLGQVANRYNVGPSEAFLALALYGAADQEFPNAPSKCSSLVNTVKQCTDHEGIKEALDICGCILSWPRFVRCWTGNSVIVGTDPILELYEKCFNAMCRRIRSQCLAVEQLIRNSSCSQTAMPVLTGFNCHFFADDINPNP</sequence>
<protein>
    <recommendedName>
        <fullName evidence="4">VWFD domain-containing protein</fullName>
    </recommendedName>
</protein>
<keyword evidence="3" id="KW-1185">Reference proteome</keyword>
<gene>
    <name evidence="2" type="ORF">GSLYS_00012049001</name>
</gene>
<reference evidence="2 3" key="1">
    <citation type="submission" date="2024-04" db="EMBL/GenBank/DDBJ databases">
        <authorList>
            <consortium name="Genoscope - CEA"/>
            <person name="William W."/>
        </authorList>
    </citation>
    <scope>NUCLEOTIDE SEQUENCE [LARGE SCALE GENOMIC DNA]</scope>
</reference>
<organism evidence="2 3">
    <name type="scientific">Lymnaea stagnalis</name>
    <name type="common">Great pond snail</name>
    <name type="synonym">Helix stagnalis</name>
    <dbReference type="NCBI Taxonomy" id="6523"/>
    <lineage>
        <taxon>Eukaryota</taxon>
        <taxon>Metazoa</taxon>
        <taxon>Spiralia</taxon>
        <taxon>Lophotrochozoa</taxon>
        <taxon>Mollusca</taxon>
        <taxon>Gastropoda</taxon>
        <taxon>Heterobranchia</taxon>
        <taxon>Euthyneura</taxon>
        <taxon>Panpulmonata</taxon>
        <taxon>Hygrophila</taxon>
        <taxon>Lymnaeoidea</taxon>
        <taxon>Lymnaeidae</taxon>
        <taxon>Lymnaea</taxon>
    </lineage>
</organism>
<dbReference type="EMBL" id="CAXITT010000290">
    <property type="protein sequence ID" value="CAL1538228.1"/>
    <property type="molecule type" value="Genomic_DNA"/>
</dbReference>
<dbReference type="AlphaFoldDB" id="A0AAV2HZK2"/>
<feature type="signal peptide" evidence="1">
    <location>
        <begin position="1"/>
        <end position="22"/>
    </location>
</feature>
<evidence type="ECO:0000313" key="2">
    <source>
        <dbReference type="EMBL" id="CAL1538228.1"/>
    </source>
</evidence>
<keyword evidence="1" id="KW-0732">Signal</keyword>
<accession>A0AAV2HZK2</accession>
<evidence type="ECO:0000313" key="3">
    <source>
        <dbReference type="Proteomes" id="UP001497497"/>
    </source>
</evidence>